<dbReference type="GO" id="GO:0034039">
    <property type="term" value="F:8-oxo-7,8-dihydroguanine DNA N-glycosylase activity"/>
    <property type="evidence" value="ECO:0007669"/>
    <property type="project" value="TreeGrafter"/>
</dbReference>
<dbReference type="GO" id="GO:0006284">
    <property type="term" value="P:base-excision repair"/>
    <property type="evidence" value="ECO:0007669"/>
    <property type="project" value="InterPro"/>
</dbReference>
<evidence type="ECO:0000256" key="13">
    <source>
        <dbReference type="ARBA" id="ARBA00023268"/>
    </source>
</evidence>
<dbReference type="SUPFAM" id="SSF81624">
    <property type="entry name" value="N-terminal domain of MutM-like DNA repair proteins"/>
    <property type="match status" value="1"/>
</dbReference>
<keyword evidence="6" id="KW-0227">DNA damage</keyword>
<dbReference type="PROSITE" id="PS51068">
    <property type="entry name" value="FPG_CAT"/>
    <property type="match status" value="1"/>
</dbReference>
<keyword evidence="8" id="KW-0378">Hydrolase</keyword>
<comment type="catalytic activity">
    <reaction evidence="1">
        <text>Hydrolysis of DNA containing ring-opened 7-methylguanine residues, releasing 2,6-diamino-4-hydroxy-5-(N-methyl)formamidopyrimidine.</text>
        <dbReference type="EC" id="3.2.2.23"/>
    </reaction>
</comment>
<evidence type="ECO:0000256" key="8">
    <source>
        <dbReference type="ARBA" id="ARBA00022801"/>
    </source>
</evidence>
<dbReference type="SMART" id="SM00898">
    <property type="entry name" value="Fapy_DNA_glyco"/>
    <property type="match status" value="1"/>
</dbReference>
<dbReference type="SUPFAM" id="SSF57716">
    <property type="entry name" value="Glucocorticoid receptor-like (DNA-binding domain)"/>
    <property type="match status" value="1"/>
</dbReference>
<gene>
    <name evidence="19" type="ORF">JM47_01935</name>
</gene>
<reference evidence="19 20" key="1">
    <citation type="journal article" date="2015" name="Genome Announc.">
        <title>Genome Sequence of Ureaplasma diversum Strain ATCC 49782.</title>
        <authorList>
            <person name="Marques L.M."/>
            <person name="Guimaraes A.M."/>
            <person name="Martins H.B."/>
            <person name="Rezende I.S."/>
            <person name="Barbosa M.S."/>
            <person name="Campos G.B."/>
            <person name="do Nascimento N.C."/>
            <person name="Dos Santos A.P."/>
            <person name="Amorim A.T."/>
            <person name="Santos V.M."/>
            <person name="Messick J.B."/>
            <person name="Timenetsky J."/>
        </authorList>
    </citation>
    <scope>NUCLEOTIDE SEQUENCE [LARGE SCALE GENOMIC DNA]</scope>
    <source>
        <strain evidence="19 20">ATCC 49782</strain>
    </source>
</reference>
<dbReference type="InterPro" id="IPR035937">
    <property type="entry name" value="FPG_N"/>
</dbReference>
<dbReference type="AlphaFoldDB" id="A0A0C5RBW8"/>
<dbReference type="GO" id="GO:0140078">
    <property type="term" value="F:class I DNA-(apurinic or apyrimidinic site) endonuclease activity"/>
    <property type="evidence" value="ECO:0007669"/>
    <property type="project" value="UniProtKB-EC"/>
</dbReference>
<dbReference type="InterPro" id="IPR012319">
    <property type="entry name" value="FPG_cat"/>
</dbReference>
<sequence length="275" mass="31766">MPELPEVQTIINHLNKVVLNQPIVDITVNLEKILKNCTVAEFKQALTNASFKRIERIGKFLIFHLDNDLTLVVHLRMEGKFFYQKESEFFNLAHTHIIFKFNNKMELRYNDTRQFGTFHLFRTDQYLNEKMLNKIALDPLDPKFDAKYLMHQFKNKTIAIKTALLDQTKVSGIGNIYADEICFAAKVLPNTPTNKITKKQYQLLADASTQILALAVEHKGTTIHTFKFDATSSGTFQSLLKVHTRVKQECFLCKNPIIKIKVNGRGTYYCSKCQK</sequence>
<dbReference type="PATRIC" id="fig|42094.4.peg.375"/>
<keyword evidence="12" id="KW-0456">Lyase</keyword>
<keyword evidence="14" id="KW-0326">Glycosidase</keyword>
<comment type="similarity">
    <text evidence="3">Belongs to the FPG family.</text>
</comment>
<dbReference type="GO" id="GO:0008270">
    <property type="term" value="F:zinc ion binding"/>
    <property type="evidence" value="ECO:0007669"/>
    <property type="project" value="UniProtKB-KW"/>
</dbReference>
<dbReference type="PROSITE" id="PS01242">
    <property type="entry name" value="ZF_FPG_1"/>
    <property type="match status" value="1"/>
</dbReference>
<dbReference type="Pfam" id="PF01149">
    <property type="entry name" value="Fapy_DNA_glyco"/>
    <property type="match status" value="1"/>
</dbReference>
<keyword evidence="9" id="KW-0862">Zinc</keyword>
<dbReference type="SMART" id="SM01232">
    <property type="entry name" value="H2TH"/>
    <property type="match status" value="1"/>
</dbReference>
<evidence type="ECO:0000256" key="3">
    <source>
        <dbReference type="ARBA" id="ARBA00009409"/>
    </source>
</evidence>
<evidence type="ECO:0000256" key="4">
    <source>
        <dbReference type="ARBA" id="ARBA00011245"/>
    </source>
</evidence>
<name>A0A0C5RBW8_9BACT</name>
<dbReference type="STRING" id="42094.JM47_01935"/>
<dbReference type="GO" id="GO:0003690">
    <property type="term" value="F:double-stranded DNA binding"/>
    <property type="evidence" value="ECO:0007669"/>
    <property type="project" value="UniProtKB-ARBA"/>
</dbReference>
<keyword evidence="11" id="KW-0234">DNA repair</keyword>
<dbReference type="InterPro" id="IPR010979">
    <property type="entry name" value="Ribosomal_uS13-like_H2TH"/>
</dbReference>
<dbReference type="Proteomes" id="UP000032261">
    <property type="component" value="Chromosome"/>
</dbReference>
<dbReference type="PROSITE" id="PS51066">
    <property type="entry name" value="ZF_FPG_2"/>
    <property type="match status" value="1"/>
</dbReference>
<keyword evidence="13" id="KW-0511">Multifunctional enzyme</keyword>
<keyword evidence="7 16" id="KW-0863">Zinc-finger</keyword>
<evidence type="ECO:0000256" key="10">
    <source>
        <dbReference type="ARBA" id="ARBA00023125"/>
    </source>
</evidence>
<keyword evidence="10" id="KW-0238">DNA-binding</keyword>
<keyword evidence="5" id="KW-0479">Metal-binding</keyword>
<dbReference type="Gene3D" id="3.20.190.10">
    <property type="entry name" value="MutM-like, N-terminal"/>
    <property type="match status" value="1"/>
</dbReference>
<comment type="subunit">
    <text evidence="4">Monomer.</text>
</comment>
<dbReference type="EMBL" id="CP009770">
    <property type="protein sequence ID" value="AJQ45351.1"/>
    <property type="molecule type" value="Genomic_DNA"/>
</dbReference>
<protein>
    <submittedName>
        <fullName evidence="19">5-hydroxymethyluracil DNA glycosylase</fullName>
    </submittedName>
</protein>
<dbReference type="CDD" id="cd08966">
    <property type="entry name" value="EcFpg-like_N"/>
    <property type="match status" value="1"/>
</dbReference>
<dbReference type="Pfam" id="PF06827">
    <property type="entry name" value="zf-FPG_IleRS"/>
    <property type="match status" value="1"/>
</dbReference>
<dbReference type="InterPro" id="IPR000214">
    <property type="entry name" value="Znf_DNA_glyclase/AP_lyase"/>
</dbReference>
<evidence type="ECO:0000259" key="18">
    <source>
        <dbReference type="PROSITE" id="PS51068"/>
    </source>
</evidence>
<dbReference type="KEGG" id="ude:JM47_01935"/>
<dbReference type="GO" id="GO:0003684">
    <property type="term" value="F:damaged DNA binding"/>
    <property type="evidence" value="ECO:0007669"/>
    <property type="project" value="InterPro"/>
</dbReference>
<evidence type="ECO:0000259" key="17">
    <source>
        <dbReference type="PROSITE" id="PS51066"/>
    </source>
</evidence>
<dbReference type="InterPro" id="IPR010663">
    <property type="entry name" value="Znf_FPG/IleRS"/>
</dbReference>
<dbReference type="InterPro" id="IPR015886">
    <property type="entry name" value="H2TH_FPG"/>
</dbReference>
<evidence type="ECO:0000256" key="6">
    <source>
        <dbReference type="ARBA" id="ARBA00022763"/>
    </source>
</evidence>
<evidence type="ECO:0000256" key="9">
    <source>
        <dbReference type="ARBA" id="ARBA00022833"/>
    </source>
</evidence>
<dbReference type="Gene3D" id="1.10.8.50">
    <property type="match status" value="1"/>
</dbReference>
<accession>A0A0C5RBW8</accession>
<evidence type="ECO:0000256" key="12">
    <source>
        <dbReference type="ARBA" id="ARBA00023239"/>
    </source>
</evidence>
<dbReference type="InterPro" id="IPR015887">
    <property type="entry name" value="DNA_glyclase_Znf_dom_DNA_BS"/>
</dbReference>
<dbReference type="RefSeq" id="WP_208895270.1">
    <property type="nucleotide sequence ID" value="NZ_CP009770.1"/>
</dbReference>
<dbReference type="FunFam" id="1.10.8.50:FF:000003">
    <property type="entry name" value="Formamidopyrimidine-DNA glycosylase"/>
    <property type="match status" value="1"/>
</dbReference>
<proteinExistence type="inferred from homology"/>
<dbReference type="HOGENOM" id="CLU_038423_1_3_14"/>
<dbReference type="PANTHER" id="PTHR22993:SF9">
    <property type="entry name" value="FORMAMIDOPYRIMIDINE-DNA GLYCOSYLASE"/>
    <property type="match status" value="1"/>
</dbReference>
<comment type="cofactor">
    <cofactor evidence="2">
        <name>Zn(2+)</name>
        <dbReference type="ChEBI" id="CHEBI:29105"/>
    </cofactor>
</comment>
<dbReference type="NCBIfam" id="NF002211">
    <property type="entry name" value="PRK01103.1"/>
    <property type="match status" value="1"/>
</dbReference>
<evidence type="ECO:0000256" key="15">
    <source>
        <dbReference type="ARBA" id="ARBA00044632"/>
    </source>
</evidence>
<evidence type="ECO:0000256" key="11">
    <source>
        <dbReference type="ARBA" id="ARBA00023204"/>
    </source>
</evidence>
<dbReference type="SUPFAM" id="SSF46946">
    <property type="entry name" value="S13-like H2TH domain"/>
    <property type="match status" value="1"/>
</dbReference>
<evidence type="ECO:0000313" key="20">
    <source>
        <dbReference type="Proteomes" id="UP000032261"/>
    </source>
</evidence>
<evidence type="ECO:0000256" key="7">
    <source>
        <dbReference type="ARBA" id="ARBA00022771"/>
    </source>
</evidence>
<evidence type="ECO:0000313" key="19">
    <source>
        <dbReference type="EMBL" id="AJQ45351.1"/>
    </source>
</evidence>
<evidence type="ECO:0000256" key="14">
    <source>
        <dbReference type="ARBA" id="ARBA00023295"/>
    </source>
</evidence>
<evidence type="ECO:0000256" key="1">
    <source>
        <dbReference type="ARBA" id="ARBA00001668"/>
    </source>
</evidence>
<dbReference type="PANTHER" id="PTHR22993">
    <property type="entry name" value="FORMAMIDOPYRIMIDINE-DNA GLYCOSYLASE"/>
    <property type="match status" value="1"/>
</dbReference>
<feature type="domain" description="Formamidopyrimidine-DNA glycosylase catalytic" evidence="18">
    <location>
        <begin position="2"/>
        <end position="116"/>
    </location>
</feature>
<evidence type="ECO:0000256" key="2">
    <source>
        <dbReference type="ARBA" id="ARBA00001947"/>
    </source>
</evidence>
<comment type="catalytic activity">
    <reaction evidence="15">
        <text>2'-deoxyribonucleotide-(2'-deoxyribose 5'-phosphate)-2'-deoxyribonucleotide-DNA = a 3'-end 2'-deoxyribonucleotide-(2,3-dehydro-2,3-deoxyribose 5'-phosphate)-DNA + a 5'-end 5'-phospho-2'-deoxyribonucleoside-DNA + H(+)</text>
        <dbReference type="Rhea" id="RHEA:66592"/>
        <dbReference type="Rhea" id="RHEA-COMP:13180"/>
        <dbReference type="Rhea" id="RHEA-COMP:16897"/>
        <dbReference type="Rhea" id="RHEA-COMP:17067"/>
        <dbReference type="ChEBI" id="CHEBI:15378"/>
        <dbReference type="ChEBI" id="CHEBI:136412"/>
        <dbReference type="ChEBI" id="CHEBI:157695"/>
        <dbReference type="ChEBI" id="CHEBI:167181"/>
        <dbReference type="EC" id="4.2.99.18"/>
    </reaction>
</comment>
<dbReference type="Pfam" id="PF06831">
    <property type="entry name" value="H2TH"/>
    <property type="match status" value="1"/>
</dbReference>
<evidence type="ECO:0000256" key="5">
    <source>
        <dbReference type="ARBA" id="ARBA00022723"/>
    </source>
</evidence>
<dbReference type="NCBIfam" id="TIGR00577">
    <property type="entry name" value="fpg"/>
    <property type="match status" value="1"/>
</dbReference>
<evidence type="ECO:0000256" key="16">
    <source>
        <dbReference type="PROSITE-ProRule" id="PRU00391"/>
    </source>
</evidence>
<dbReference type="InterPro" id="IPR020629">
    <property type="entry name" value="FPG_Glyclase"/>
</dbReference>
<feature type="domain" description="FPG-type" evidence="17">
    <location>
        <begin position="241"/>
        <end position="275"/>
    </location>
</feature>
<organism evidence="19 20">
    <name type="scientific">Ureaplasma diversum</name>
    <dbReference type="NCBI Taxonomy" id="42094"/>
    <lineage>
        <taxon>Bacteria</taxon>
        <taxon>Bacillati</taxon>
        <taxon>Mycoplasmatota</taxon>
        <taxon>Mycoplasmoidales</taxon>
        <taxon>Mycoplasmoidaceae</taxon>
        <taxon>Ureaplasma</taxon>
    </lineage>
</organism>